<dbReference type="RefSeq" id="WP_097374406.1">
    <property type="nucleotide sequence ID" value="NZ_CP021406.1"/>
</dbReference>
<dbReference type="GO" id="GO:0010181">
    <property type="term" value="F:FMN binding"/>
    <property type="evidence" value="ECO:0007669"/>
    <property type="project" value="InterPro"/>
</dbReference>
<comment type="similarity">
    <text evidence="2">Belongs to the NADH:flavin oxidoreductase/NADH oxidase family.</text>
</comment>
<evidence type="ECO:0000313" key="5">
    <source>
        <dbReference type="EMBL" id="ATI43675.1"/>
    </source>
</evidence>
<dbReference type="Pfam" id="PF00724">
    <property type="entry name" value="Oxidored_FMN"/>
    <property type="match status" value="1"/>
</dbReference>
<evidence type="ECO:0000313" key="6">
    <source>
        <dbReference type="Proteomes" id="UP000219050"/>
    </source>
</evidence>
<comment type="cofactor">
    <cofactor evidence="1">
        <name>FMN</name>
        <dbReference type="ChEBI" id="CHEBI:58210"/>
    </cofactor>
</comment>
<dbReference type="InterPro" id="IPR013785">
    <property type="entry name" value="Aldolase_TIM"/>
</dbReference>
<protein>
    <recommendedName>
        <fullName evidence="4">NADH:flavin oxidoreductase/NADH oxidase N-terminal domain-containing protein</fullName>
    </recommendedName>
</protein>
<dbReference type="GO" id="GO:0016628">
    <property type="term" value="F:oxidoreductase activity, acting on the CH-CH group of donors, NAD or NADP as acceptor"/>
    <property type="evidence" value="ECO:0007669"/>
    <property type="project" value="UniProtKB-ARBA"/>
</dbReference>
<dbReference type="Gene3D" id="3.20.20.70">
    <property type="entry name" value="Aldolase class I"/>
    <property type="match status" value="1"/>
</dbReference>
<dbReference type="PANTHER" id="PTHR22893:SF91">
    <property type="entry name" value="NADPH DEHYDROGENASE 2-RELATED"/>
    <property type="match status" value="1"/>
</dbReference>
<dbReference type="Proteomes" id="UP000219050">
    <property type="component" value="Plasmid pDY25-B"/>
</dbReference>
<organism evidence="5 6">
    <name type="scientific">Pacificitalea manganoxidans</name>
    <dbReference type="NCBI Taxonomy" id="1411902"/>
    <lineage>
        <taxon>Bacteria</taxon>
        <taxon>Pseudomonadati</taxon>
        <taxon>Pseudomonadota</taxon>
        <taxon>Alphaproteobacteria</taxon>
        <taxon>Rhodobacterales</taxon>
        <taxon>Paracoccaceae</taxon>
        <taxon>Pacificitalea</taxon>
    </lineage>
</organism>
<geneLocation type="plasmid" evidence="6">
    <name>pdy25-b</name>
</geneLocation>
<dbReference type="SUPFAM" id="SSF51395">
    <property type="entry name" value="FMN-linked oxidoreductases"/>
    <property type="match status" value="1"/>
</dbReference>
<dbReference type="InterPro" id="IPR045247">
    <property type="entry name" value="Oye-like"/>
</dbReference>
<dbReference type="CDD" id="cd02933">
    <property type="entry name" value="OYE_like_FMN"/>
    <property type="match status" value="1"/>
</dbReference>
<dbReference type="InterPro" id="IPR001155">
    <property type="entry name" value="OxRdtase_FMN_N"/>
</dbReference>
<dbReference type="OrthoDB" id="9784632at2"/>
<name>A0A291M4L4_9RHOB</name>
<evidence type="ECO:0000256" key="2">
    <source>
        <dbReference type="ARBA" id="ARBA00005979"/>
    </source>
</evidence>
<dbReference type="FunFam" id="3.20.20.70:FF:000059">
    <property type="entry name" value="N-ethylmaleimide reductase, FMN-linked"/>
    <property type="match status" value="1"/>
</dbReference>
<dbReference type="EMBL" id="CP021406">
    <property type="protein sequence ID" value="ATI43675.1"/>
    <property type="molecule type" value="Genomic_DNA"/>
</dbReference>
<feature type="domain" description="NADH:flavin oxidoreductase/NADH oxidase N-terminal" evidence="4">
    <location>
        <begin position="4"/>
        <end position="339"/>
    </location>
</feature>
<keyword evidence="5" id="KW-0614">Plasmid</keyword>
<sequence length="368" mass="39273">MGTLFDPIQLCEVALSNRIAMAPMTRSRADPQAVPSPYAAQYYAQRASAGIIISEAIGISAQSVGYPRTPGIWTGAQQAAWREITRAVRAREGRMIAQLWHVGRVFSTDNNPEGLVPLAPSAVAAQGEIYTLNGLVPLPEPRAMSLAQVAATVEDFATAAEAALAVGFDGVEIHGANGYLVEQFLSDQTNRRDDVYGGSTTNRLRFLSDVLDAIATRCEGLSRIGLRLSPFGDFNGLRHTDPAAAFVAAADLLESRGGAYLHVIEPGVSGDGDSHRTSESPDVLTMARTHFSGPLVTAGGYDRARAEDVLAAGRADMIAFGRPYISNPDLAERLRQGVALSDWESGTFYTKGPRGYVDYPAATDQNGE</sequence>
<accession>A0A291M4L4</accession>
<evidence type="ECO:0000256" key="1">
    <source>
        <dbReference type="ARBA" id="ARBA00001917"/>
    </source>
</evidence>
<gene>
    <name evidence="5" type="ORF">CBW24_16085</name>
</gene>
<evidence type="ECO:0000256" key="3">
    <source>
        <dbReference type="ARBA" id="ARBA00023002"/>
    </source>
</evidence>
<reference evidence="5 6" key="1">
    <citation type="submission" date="2017-05" db="EMBL/GenBank/DDBJ databases">
        <title>Comparative genomic and metabolic analysis of manganese-oxidizing mechanisms in Celeribater manganoxidans DY25T: its adaption to the environment of polymetallic nodule.</title>
        <authorList>
            <person name="Wang X."/>
        </authorList>
    </citation>
    <scope>NUCLEOTIDE SEQUENCE [LARGE SCALE GENOMIC DNA]</scope>
    <source>
        <strain evidence="5 6">DY25</strain>
        <plasmid evidence="6">pdy25-b</plasmid>
    </source>
</reference>
<dbReference type="PANTHER" id="PTHR22893">
    <property type="entry name" value="NADH OXIDOREDUCTASE-RELATED"/>
    <property type="match status" value="1"/>
</dbReference>
<dbReference type="KEGG" id="cmag:CBW24_16085"/>
<evidence type="ECO:0000259" key="4">
    <source>
        <dbReference type="Pfam" id="PF00724"/>
    </source>
</evidence>
<dbReference type="AlphaFoldDB" id="A0A291M4L4"/>
<proteinExistence type="inferred from homology"/>
<keyword evidence="3" id="KW-0560">Oxidoreductase</keyword>
<keyword evidence="6" id="KW-1185">Reference proteome</keyword>
<dbReference type="GO" id="GO:0005829">
    <property type="term" value="C:cytosol"/>
    <property type="evidence" value="ECO:0007669"/>
    <property type="project" value="TreeGrafter"/>
</dbReference>